<sequence length="632" mass="70087">MSVPIPRKPPRLRGPDAPPLTTRSGNKPHQIQGPPTKRRTREEIEAEEAAANAAKAAAKQREQTALARVAAEEDANRREDERRKKAVAEPTHHMDVDGDEVTPVGGGYDSGDDTDAYIEPNASQDENSDDNLDGDAADTEIRAPKPKKTARADVQSLRRTRDTSGTPSTDGQQKRKGSNASLDAAPKKKKKAANSAPAKKSGLAPKPAQRKPPAAAAEEDNSMFRFGGPALEDGNEHVERPGRKGVTGLPKMDVRDVSSRTSVSSRSPCQVVRVSTQKAMRGGVGNKWSLAHLPPHTADQLTTELVPLVKMLIATSDSDPWLNPPIPDMQLEVDRVYGTGKYVVTPKQVWAHLLQYRCNDYRRVFVEAAIQAFNHEIATYKEAAEERAEARAATAKRAKEREAAEARGEEDADADDETPATPPEDEFWQLDTPEHIAEYVQHLRTDSADGTTKACHWKNWHYEDPEQYSGLFCTFLIRYTFTAHLHLVDTIPSAYPRPSQPPYGSLLIAIQAVEYVLGRWATGTYIAPNKKMRADEFSAANWADYVDAPAPGSTRRRKVRRATKYLKTLQSWTADEWTEYIAAARTLQPKTRKRRGQNDDASRASSRASSTAPEDEPFEEDEEDEEFVIGRR</sequence>
<dbReference type="Proteomes" id="UP001219525">
    <property type="component" value="Unassembled WGS sequence"/>
</dbReference>
<feature type="compositionally biased region" description="Basic and acidic residues" evidence="1">
    <location>
        <begin position="70"/>
        <end position="96"/>
    </location>
</feature>
<protein>
    <submittedName>
        <fullName evidence="2">Uncharacterized protein</fullName>
    </submittedName>
</protein>
<evidence type="ECO:0000313" key="3">
    <source>
        <dbReference type="Proteomes" id="UP001219525"/>
    </source>
</evidence>
<feature type="region of interest" description="Disordered" evidence="1">
    <location>
        <begin position="588"/>
        <end position="632"/>
    </location>
</feature>
<evidence type="ECO:0000313" key="2">
    <source>
        <dbReference type="EMBL" id="KAJ7206422.1"/>
    </source>
</evidence>
<feature type="compositionally biased region" description="Acidic residues" evidence="1">
    <location>
        <begin position="410"/>
        <end position="428"/>
    </location>
</feature>
<dbReference type="EMBL" id="JARJCW010000040">
    <property type="protein sequence ID" value="KAJ7206422.1"/>
    <property type="molecule type" value="Genomic_DNA"/>
</dbReference>
<evidence type="ECO:0000256" key="1">
    <source>
        <dbReference type="SAM" id="MobiDB-lite"/>
    </source>
</evidence>
<organism evidence="2 3">
    <name type="scientific">Mycena pura</name>
    <dbReference type="NCBI Taxonomy" id="153505"/>
    <lineage>
        <taxon>Eukaryota</taxon>
        <taxon>Fungi</taxon>
        <taxon>Dikarya</taxon>
        <taxon>Basidiomycota</taxon>
        <taxon>Agaricomycotina</taxon>
        <taxon>Agaricomycetes</taxon>
        <taxon>Agaricomycetidae</taxon>
        <taxon>Agaricales</taxon>
        <taxon>Marasmiineae</taxon>
        <taxon>Mycenaceae</taxon>
        <taxon>Mycena</taxon>
    </lineage>
</organism>
<feature type="region of interest" description="Disordered" evidence="1">
    <location>
        <begin position="1"/>
        <end position="250"/>
    </location>
</feature>
<gene>
    <name evidence="2" type="ORF">GGX14DRAFT_397226</name>
</gene>
<dbReference type="AlphaFoldDB" id="A0AAD6VD72"/>
<reference evidence="2" key="1">
    <citation type="submission" date="2023-03" db="EMBL/GenBank/DDBJ databases">
        <title>Massive genome expansion in bonnet fungi (Mycena s.s.) driven by repeated elements and novel gene families across ecological guilds.</title>
        <authorList>
            <consortium name="Lawrence Berkeley National Laboratory"/>
            <person name="Harder C.B."/>
            <person name="Miyauchi S."/>
            <person name="Viragh M."/>
            <person name="Kuo A."/>
            <person name="Thoen E."/>
            <person name="Andreopoulos B."/>
            <person name="Lu D."/>
            <person name="Skrede I."/>
            <person name="Drula E."/>
            <person name="Henrissat B."/>
            <person name="Morin E."/>
            <person name="Kohler A."/>
            <person name="Barry K."/>
            <person name="LaButti K."/>
            <person name="Morin E."/>
            <person name="Salamov A."/>
            <person name="Lipzen A."/>
            <person name="Mereny Z."/>
            <person name="Hegedus B."/>
            <person name="Baldrian P."/>
            <person name="Stursova M."/>
            <person name="Weitz H."/>
            <person name="Taylor A."/>
            <person name="Grigoriev I.V."/>
            <person name="Nagy L.G."/>
            <person name="Martin F."/>
            <person name="Kauserud H."/>
        </authorList>
    </citation>
    <scope>NUCLEOTIDE SEQUENCE</scope>
    <source>
        <strain evidence="2">9144</strain>
    </source>
</reference>
<accession>A0AAD6VD72</accession>
<feature type="compositionally biased region" description="Low complexity" evidence="1">
    <location>
        <begin position="49"/>
        <end position="69"/>
    </location>
</feature>
<feature type="compositionally biased region" description="Acidic residues" evidence="1">
    <location>
        <begin position="613"/>
        <end position="632"/>
    </location>
</feature>
<feature type="compositionally biased region" description="Low complexity" evidence="1">
    <location>
        <begin position="193"/>
        <end position="216"/>
    </location>
</feature>
<comment type="caution">
    <text evidence="2">The sequence shown here is derived from an EMBL/GenBank/DDBJ whole genome shotgun (WGS) entry which is preliminary data.</text>
</comment>
<keyword evidence="3" id="KW-1185">Reference proteome</keyword>
<name>A0AAD6VD72_9AGAR</name>
<proteinExistence type="predicted"/>
<feature type="region of interest" description="Disordered" evidence="1">
    <location>
        <begin position="391"/>
        <end position="428"/>
    </location>
</feature>
<feature type="compositionally biased region" description="Basic and acidic residues" evidence="1">
    <location>
        <begin position="397"/>
        <end position="409"/>
    </location>
</feature>
<feature type="compositionally biased region" description="Acidic residues" evidence="1">
    <location>
        <begin position="126"/>
        <end position="138"/>
    </location>
</feature>